<feature type="transmembrane region" description="Helical" evidence="14">
    <location>
        <begin position="267"/>
        <end position="289"/>
    </location>
</feature>
<evidence type="ECO:0000256" key="11">
    <source>
        <dbReference type="ARBA" id="ARBA00023180"/>
    </source>
</evidence>
<feature type="transmembrane region" description="Helical" evidence="14">
    <location>
        <begin position="35"/>
        <end position="54"/>
    </location>
</feature>
<evidence type="ECO:0000256" key="2">
    <source>
        <dbReference type="ARBA" id="ARBA00006434"/>
    </source>
</evidence>
<dbReference type="CDD" id="cd11474">
    <property type="entry name" value="SLC5sbd_CHT"/>
    <property type="match status" value="1"/>
</dbReference>
<keyword evidence="12" id="KW-0739">Sodium transport</keyword>
<keyword evidence="10 14" id="KW-0472">Membrane</keyword>
<keyword evidence="8" id="KW-0915">Sodium</keyword>
<proteinExistence type="inferred from homology"/>
<reference evidence="15" key="1">
    <citation type="submission" date="2021-12" db="EMBL/GenBank/DDBJ databases">
        <authorList>
            <person name="Rodrigo-Torres L."/>
            <person name="Arahal R. D."/>
            <person name="Lucena T."/>
        </authorList>
    </citation>
    <scope>NUCLEOTIDE SEQUENCE</scope>
    <source>
        <strain evidence="15">CECT 8419</strain>
    </source>
</reference>
<dbReference type="PANTHER" id="PTHR45897:SF4">
    <property type="entry name" value="HIGH-AFFINITY CHOLINE TRANSPORTER 1"/>
    <property type="match status" value="1"/>
</dbReference>
<comment type="similarity">
    <text evidence="2 13">Belongs to the sodium:solute symporter (SSF) (TC 2.A.21) family.</text>
</comment>
<feature type="transmembrane region" description="Helical" evidence="14">
    <location>
        <begin position="459"/>
        <end position="475"/>
    </location>
</feature>
<dbReference type="PANTHER" id="PTHR45897">
    <property type="entry name" value="HIGH-AFFINITY CHOLINE TRANSPORTER 1"/>
    <property type="match status" value="1"/>
</dbReference>
<feature type="transmembrane region" description="Helical" evidence="14">
    <location>
        <begin position="192"/>
        <end position="212"/>
    </location>
</feature>
<evidence type="ECO:0000256" key="6">
    <source>
        <dbReference type="ARBA" id="ARBA00022979"/>
    </source>
</evidence>
<keyword evidence="16" id="KW-1185">Reference proteome</keyword>
<dbReference type="Pfam" id="PF00474">
    <property type="entry name" value="SSF"/>
    <property type="match status" value="1"/>
</dbReference>
<feature type="transmembrane region" description="Helical" evidence="14">
    <location>
        <begin position="429"/>
        <end position="452"/>
    </location>
</feature>
<feature type="transmembrane region" description="Helical" evidence="14">
    <location>
        <begin position="406"/>
        <end position="423"/>
    </location>
</feature>
<feature type="transmembrane region" description="Helical" evidence="14">
    <location>
        <begin position="349"/>
        <end position="374"/>
    </location>
</feature>
<keyword evidence="9" id="KW-0406">Ion transport</keyword>
<dbReference type="InterPro" id="IPR052244">
    <property type="entry name" value="Choline_transporter"/>
</dbReference>
<gene>
    <name evidence="15" type="primary">sglT_1</name>
    <name evidence="15" type="ORF">LEM8419_00546</name>
</gene>
<evidence type="ECO:0000313" key="15">
    <source>
        <dbReference type="EMBL" id="CAH0999249.1"/>
    </source>
</evidence>
<feature type="transmembrane region" description="Helical" evidence="14">
    <location>
        <begin position="219"/>
        <end position="247"/>
    </location>
</feature>
<keyword evidence="11" id="KW-0325">Glycoprotein</keyword>
<protein>
    <submittedName>
        <fullName evidence="15">Sodium/glucose cotransporter</fullName>
    </submittedName>
</protein>
<dbReference type="RefSeq" id="WP_238749439.1">
    <property type="nucleotide sequence ID" value="NZ_CAKLPZ010000001.1"/>
</dbReference>
<evidence type="ECO:0000256" key="5">
    <source>
        <dbReference type="ARBA" id="ARBA00022847"/>
    </source>
</evidence>
<keyword evidence="3" id="KW-0813">Transport</keyword>
<feature type="transmembrane region" description="Helical" evidence="14">
    <location>
        <begin position="495"/>
        <end position="513"/>
    </location>
</feature>
<evidence type="ECO:0000256" key="7">
    <source>
        <dbReference type="ARBA" id="ARBA00022989"/>
    </source>
</evidence>
<feature type="transmembrane region" description="Helical" evidence="14">
    <location>
        <begin position="109"/>
        <end position="130"/>
    </location>
</feature>
<keyword evidence="4 14" id="KW-0812">Transmembrane</keyword>
<evidence type="ECO:0000256" key="3">
    <source>
        <dbReference type="ARBA" id="ARBA00022448"/>
    </source>
</evidence>
<comment type="caution">
    <text evidence="15">The sequence shown here is derived from an EMBL/GenBank/DDBJ whole genome shotgun (WGS) entry which is preliminary data.</text>
</comment>
<keyword evidence="6" id="KW-0530">Neurotransmitter biosynthesis</keyword>
<evidence type="ECO:0000313" key="16">
    <source>
        <dbReference type="Proteomes" id="UP000837803"/>
    </source>
</evidence>
<dbReference type="EMBL" id="CAKLPZ010000001">
    <property type="protein sequence ID" value="CAH0999249.1"/>
    <property type="molecule type" value="Genomic_DNA"/>
</dbReference>
<dbReference type="InterPro" id="IPR038377">
    <property type="entry name" value="Na/Glc_symporter_sf"/>
</dbReference>
<accession>A0ABN8EZG0</accession>
<dbReference type="Proteomes" id="UP000837803">
    <property type="component" value="Unassembled WGS sequence"/>
</dbReference>
<evidence type="ECO:0000256" key="10">
    <source>
        <dbReference type="ARBA" id="ARBA00023136"/>
    </source>
</evidence>
<dbReference type="InterPro" id="IPR001734">
    <property type="entry name" value="Na/solute_symporter"/>
</dbReference>
<evidence type="ECO:0000256" key="12">
    <source>
        <dbReference type="ARBA" id="ARBA00023201"/>
    </source>
</evidence>
<evidence type="ECO:0000256" key="14">
    <source>
        <dbReference type="SAM" id="Phobius"/>
    </source>
</evidence>
<dbReference type="Gene3D" id="1.20.1730.10">
    <property type="entry name" value="Sodium/glucose cotransporter"/>
    <property type="match status" value="1"/>
</dbReference>
<feature type="transmembrane region" description="Helical" evidence="14">
    <location>
        <begin position="12"/>
        <end position="29"/>
    </location>
</feature>
<evidence type="ECO:0000256" key="1">
    <source>
        <dbReference type="ARBA" id="ARBA00004141"/>
    </source>
</evidence>
<evidence type="ECO:0000256" key="13">
    <source>
        <dbReference type="RuleBase" id="RU362091"/>
    </source>
</evidence>
<evidence type="ECO:0000256" key="9">
    <source>
        <dbReference type="ARBA" id="ARBA00023065"/>
    </source>
</evidence>
<evidence type="ECO:0000256" key="4">
    <source>
        <dbReference type="ARBA" id="ARBA00022692"/>
    </source>
</evidence>
<dbReference type="InterPro" id="IPR018212">
    <property type="entry name" value="Na/solute_symporter_CS"/>
</dbReference>
<keyword evidence="7 14" id="KW-1133">Transmembrane helix</keyword>
<keyword evidence="5" id="KW-0769">Symport</keyword>
<feature type="transmembrane region" description="Helical" evidence="14">
    <location>
        <begin position="301"/>
        <end position="329"/>
    </location>
</feature>
<dbReference type="PROSITE" id="PS50283">
    <property type="entry name" value="NA_SOLUT_SYMP_3"/>
    <property type="match status" value="1"/>
</dbReference>
<organism evidence="15 16">
    <name type="scientific">Neolewinella maritima</name>
    <dbReference type="NCBI Taxonomy" id="1383882"/>
    <lineage>
        <taxon>Bacteria</taxon>
        <taxon>Pseudomonadati</taxon>
        <taxon>Bacteroidota</taxon>
        <taxon>Saprospiria</taxon>
        <taxon>Saprospirales</taxon>
        <taxon>Lewinellaceae</taxon>
        <taxon>Neolewinella</taxon>
    </lineage>
</organism>
<comment type="subcellular location">
    <subcellularLocation>
        <location evidence="1">Membrane</location>
        <topology evidence="1">Multi-pass membrane protein</topology>
    </subcellularLocation>
</comment>
<name>A0ABN8EZG0_9BACT</name>
<evidence type="ECO:0000256" key="8">
    <source>
        <dbReference type="ARBA" id="ARBA00023053"/>
    </source>
</evidence>
<dbReference type="PROSITE" id="PS00456">
    <property type="entry name" value="NA_SOLUT_SYMP_1"/>
    <property type="match status" value="1"/>
</dbReference>
<sequence length="527" mass="56127">MADQQSGGTLRPLLFLGALLAAAGGYLYVFTDEQVHWPAFGSMALFYAIVYYIGARAAGKRREGDNGAEGMMLAGRNLPLYVAIFTMSATWVGGGFINGTAEYTATQGLVWVQAPWGYALSLVIGGLFFARTMRRRRYRTMLDPLTERYGTKLTAVLFLPALTGELFWTAAILTALGATFGTVLGIDLETAILLSATIAVAYTALGGLWAVAMTDVVQLLILFVGLAMIVPFALAYTGGLSATYAAYTEKFGAAASLLPSRAALGSSYWTWWDYALLLVFGGIPWQVYFQRVLAARDEDTAVRLSLIAGVVCLLAAVAPVLIGMVSATVDWTALPAGPPPDASATLPWVVRYLTNPVVAVVGLGAVAAAVMSSVDSSVLSASSMGVWNVYRPLVDPGLPDGKIAKFIQRTIWIVGTAATLIAFQVKSVYALWFLCSDFVYCLLFPALVCALYDTHANKYGALAGFLLAAFLRFGGGDDTLGLPAYLPYPADFPFRTLAMVSGLLSIVLVSRFVPTEAPPAPAYTSPD</sequence>
<feature type="transmembrane region" description="Helical" evidence="14">
    <location>
        <begin position="78"/>
        <end position="97"/>
    </location>
</feature>